<dbReference type="Pfam" id="PF06552">
    <property type="entry name" value="TOM20_plant"/>
    <property type="match status" value="1"/>
</dbReference>
<dbReference type="SUPFAM" id="SSF52467">
    <property type="entry name" value="DHS-like NAD/FAD-binding domain"/>
    <property type="match status" value="1"/>
</dbReference>
<proteinExistence type="predicted"/>
<accession>A0A418W326</accession>
<dbReference type="EMBL" id="QYUL01000001">
    <property type="protein sequence ID" value="RJF84430.1"/>
    <property type="molecule type" value="Genomic_DNA"/>
</dbReference>
<dbReference type="InterPro" id="IPR053277">
    <property type="entry name" value="Endomembrane_traffic_mod"/>
</dbReference>
<gene>
    <name evidence="1" type="ORF">D3877_07745</name>
</gene>
<dbReference type="OrthoDB" id="5509947at2"/>
<dbReference type="InterPro" id="IPR011990">
    <property type="entry name" value="TPR-like_helical_dom_sf"/>
</dbReference>
<dbReference type="Proteomes" id="UP000283458">
    <property type="component" value="Unassembled WGS sequence"/>
</dbReference>
<dbReference type="Gene3D" id="1.25.40.10">
    <property type="entry name" value="Tetratricopeptide repeat domain"/>
    <property type="match status" value="2"/>
</dbReference>
<organism evidence="1 2">
    <name type="scientific">Azospirillum cavernae</name>
    <dbReference type="NCBI Taxonomy" id="2320860"/>
    <lineage>
        <taxon>Bacteria</taxon>
        <taxon>Pseudomonadati</taxon>
        <taxon>Pseudomonadota</taxon>
        <taxon>Alphaproteobacteria</taxon>
        <taxon>Rhodospirillales</taxon>
        <taxon>Azospirillaceae</taxon>
        <taxon>Azospirillum</taxon>
    </lineage>
</organism>
<dbReference type="SUPFAM" id="SSF48452">
    <property type="entry name" value="TPR-like"/>
    <property type="match status" value="1"/>
</dbReference>
<dbReference type="Gene3D" id="3.40.50.1220">
    <property type="entry name" value="TPP-binding domain"/>
    <property type="match status" value="1"/>
</dbReference>
<dbReference type="RefSeq" id="WP_119830079.1">
    <property type="nucleotide sequence ID" value="NZ_QYUL01000001.1"/>
</dbReference>
<evidence type="ECO:0000313" key="2">
    <source>
        <dbReference type="Proteomes" id="UP000283458"/>
    </source>
</evidence>
<dbReference type="InterPro" id="IPR029035">
    <property type="entry name" value="DHS-like_NAD/FAD-binding_dom"/>
</dbReference>
<reference evidence="1 2" key="1">
    <citation type="submission" date="2018-09" db="EMBL/GenBank/DDBJ databases">
        <authorList>
            <person name="Zhu H."/>
        </authorList>
    </citation>
    <scope>NUCLEOTIDE SEQUENCE [LARGE SCALE GENOMIC DNA]</scope>
    <source>
        <strain evidence="1 2">K2W22B-5</strain>
    </source>
</reference>
<evidence type="ECO:0000313" key="1">
    <source>
        <dbReference type="EMBL" id="RJF84430.1"/>
    </source>
</evidence>
<dbReference type="PANTHER" id="PTHR45005:SF2">
    <property type="entry name" value="PROTEIN HLB1"/>
    <property type="match status" value="1"/>
</dbReference>
<comment type="caution">
    <text evidence="1">The sequence shown here is derived from an EMBL/GenBank/DDBJ whole genome shotgun (WGS) entry which is preliminary data.</text>
</comment>
<keyword evidence="2" id="KW-1185">Reference proteome</keyword>
<protein>
    <recommendedName>
        <fullName evidence="3">SIR2-like domain-containing protein</fullName>
    </recommendedName>
</protein>
<name>A0A418W326_9PROT</name>
<evidence type="ECO:0008006" key="3">
    <source>
        <dbReference type="Google" id="ProtNLM"/>
    </source>
</evidence>
<dbReference type="PANTHER" id="PTHR45005">
    <property type="match status" value="1"/>
</dbReference>
<sequence>MSGIANTSVEEIADCMRARKRAKQACSLLIGAGCSLSAGIPLANGFVNRIQEDHNAAYRRAKTKTYPAVMAELGDGYRRDLVADAIDKAHINWAHIAIAQLMKHGYVSRVLTTNFDPLVVRACAMVGEFPAVYDFAASQNFHPEYLPEKAVFYLHGQRDGFILLHTDEDVKRHSANLAPLFREAGQGRMWLVAGYSGENDPVFEHLEAVERFHYNLTWARYEDEDPPPHLTRNLLKPGKGTLYLRGYDADRLFVELAQRLDCFPPDFISAPFQHLRDTLDRVGPFQLPHKGGQLDIVQEARKRIDHAESVVRDVADTTRERVLLAMSRGDYEEAVRDVSDGAIAQDDELRGIVATAHFMLGFDAQRRGRDVSGDDHAHALNTAIDHYKNSIAIKPDSHEAWNNWGIALIDQAKTKDGEDAQRLFDLAAQKFAEASAIKPDHHEAFNNWGAVLANLAKAKGGEDARPLFDLAAQKFAEAITIKPDYHYALYNWGNTLVNLARAKGGEDAQRFFELAGQKYAQAIVIKPDKHESLFNLACLNGLQHDEAACRTWLTRSLSIPHPDAKHLLATDTDLDSMRDRPWFQEMLAAL</sequence>
<dbReference type="AlphaFoldDB" id="A0A418W326"/>